<dbReference type="Proteomes" id="UP000032266">
    <property type="component" value="Chromosome"/>
</dbReference>
<name>A0A0C5VJ20_9GAMM</name>
<dbReference type="AlphaFoldDB" id="A0A0C5VJ20"/>
<gene>
    <name evidence="2" type="ORF">YC6258_02624</name>
</gene>
<dbReference type="KEGG" id="gsn:YC6258_02624"/>
<accession>A0A0C5VJ20</accession>
<dbReference type="InterPro" id="IPR025337">
    <property type="entry name" value="Questin_oxidase-like"/>
</dbReference>
<dbReference type="GO" id="GO:0016491">
    <property type="term" value="F:oxidoreductase activity"/>
    <property type="evidence" value="ECO:0007669"/>
    <property type="project" value="UniProtKB-KW"/>
</dbReference>
<evidence type="ECO:0000256" key="1">
    <source>
        <dbReference type="ARBA" id="ARBA00023002"/>
    </source>
</evidence>
<reference evidence="2 3" key="1">
    <citation type="submission" date="2014-01" db="EMBL/GenBank/DDBJ databases">
        <title>Full genme sequencing of cellulolytic bacterium Gynuella sunshinyii YC6258T gen. nov., sp. nov.</title>
        <authorList>
            <person name="Khan H."/>
            <person name="Chung E.J."/>
            <person name="Chung Y.R."/>
        </authorList>
    </citation>
    <scope>NUCLEOTIDE SEQUENCE [LARGE SCALE GENOMIC DNA]</scope>
    <source>
        <strain evidence="2 3">YC6258</strain>
    </source>
</reference>
<protein>
    <recommendedName>
        <fullName evidence="4">Questin oxidase family protein</fullName>
    </recommendedName>
</protein>
<dbReference type="Pfam" id="PF14027">
    <property type="entry name" value="Questin_oxidase"/>
    <property type="match status" value="1"/>
</dbReference>
<dbReference type="PANTHER" id="PTHR35870">
    <property type="entry name" value="PROTEIN, PUTATIVE (AFU_ORTHOLOGUE AFUA_5G03330)-RELATED"/>
    <property type="match status" value="1"/>
</dbReference>
<proteinExistence type="predicted"/>
<evidence type="ECO:0008006" key="4">
    <source>
        <dbReference type="Google" id="ProtNLM"/>
    </source>
</evidence>
<dbReference type="PANTHER" id="PTHR35870:SF1">
    <property type="entry name" value="PROTEIN, PUTATIVE (AFU_ORTHOLOGUE AFUA_5G03330)-RELATED"/>
    <property type="match status" value="1"/>
</dbReference>
<dbReference type="HOGENOM" id="CLU_069111_0_0_6"/>
<keyword evidence="1" id="KW-0560">Oxidoreductase</keyword>
<dbReference type="EMBL" id="CP007142">
    <property type="protein sequence ID" value="AJQ94662.1"/>
    <property type="molecule type" value="Genomic_DNA"/>
</dbReference>
<organism evidence="2 3">
    <name type="scientific">Gynuella sunshinyii YC6258</name>
    <dbReference type="NCBI Taxonomy" id="1445510"/>
    <lineage>
        <taxon>Bacteria</taxon>
        <taxon>Pseudomonadati</taxon>
        <taxon>Pseudomonadota</taxon>
        <taxon>Gammaproteobacteria</taxon>
        <taxon>Oceanospirillales</taxon>
        <taxon>Saccharospirillaceae</taxon>
        <taxon>Gynuella</taxon>
    </lineage>
</organism>
<evidence type="ECO:0000313" key="3">
    <source>
        <dbReference type="Proteomes" id="UP000032266"/>
    </source>
</evidence>
<evidence type="ECO:0000313" key="2">
    <source>
        <dbReference type="EMBL" id="AJQ94662.1"/>
    </source>
</evidence>
<keyword evidence="3" id="KW-1185">Reference proteome</keyword>
<dbReference type="RefSeq" id="WP_044617154.1">
    <property type="nucleotide sequence ID" value="NZ_CP007142.1"/>
</dbReference>
<dbReference type="STRING" id="1445510.YC6258_02624"/>
<sequence length="325" mass="36944">MVTAVQYESVFSQWAPDHHNGLSNHLPMAILALIRLGANEQDIEEFSKLYCRQLDPLQEIPAQILTKQELLSLIGKGEKFYQVQFTFDHLIQKNGAEDTLRTWLPILCTGPSTRAFHPLIRLGYALQFQLNSEVAHALADWLVHLVSYPWPNNHHSSHPGSLESLISDLQNKRQSFQPITHRLIDDELRAVTLFPEYQSLVLQPGTSDLNLADMQKVALSWYIQSHDFCALHAITGGYAFNMTIPYLENPYFAIKTFWLSLVLAYLSRSPVDTKEKTSISTDLSTLKSKAIASMDAHTIKLADICLQQYEMTGDIKYLEAAWTRI</sequence>
<dbReference type="OrthoDB" id="6457937at2"/>